<dbReference type="SUPFAM" id="SSF51445">
    <property type="entry name" value="(Trans)glycosidases"/>
    <property type="match status" value="1"/>
</dbReference>
<gene>
    <name evidence="14" type="ORF">EHE19_014590</name>
</gene>
<dbReference type="GO" id="GO:0030245">
    <property type="term" value="P:cellulose catabolic process"/>
    <property type="evidence" value="ECO:0007669"/>
    <property type="project" value="UniProtKB-KW"/>
</dbReference>
<dbReference type="InterPro" id="IPR001223">
    <property type="entry name" value="Glyco_hydro18_cat"/>
</dbReference>
<dbReference type="Gene3D" id="1.10.1330.10">
    <property type="entry name" value="Dockerin domain"/>
    <property type="match status" value="1"/>
</dbReference>
<dbReference type="SUPFAM" id="SSF48208">
    <property type="entry name" value="Six-hairpin glycosidases"/>
    <property type="match status" value="1"/>
</dbReference>
<evidence type="ECO:0000256" key="2">
    <source>
        <dbReference type="ARBA" id="ARBA00000966"/>
    </source>
</evidence>
<sequence length="905" mass="101266">MNLESRRKKRHLSVTILLVISMLISFMGIPSFAANNSEMAGASTERQYRNVAYFTSWCGYAREVEVGNINPNLLTHINFAFANLSADGTVTVGDPWIDTQKPYGDDTWQTELRGHFGQLKKLKAQYPHIKTLISVGGWTWSKNFSGVAADEALRKACAQSAVDFVVKYDFDGVDLDWEYPVAGGDNIPHRPDDGDNYILLLKEIRMALDAQGKKDGKKYLLSIAGAASPQFVANCKVASMMQYLDYINVMTYDYHGAWDTTTNHVTPLYDGSSTSSLCVADTIEEYIKAGVKPADLNLGLVFYGKGWINVKDPNGSGLFKNGSAATSAGYGYGTWEGASFDYWDIEENYVGKNNYVRYWDDTAKMPYLYNGSTFISYDDKESLGYKIDYLMEMGLGGAMFWEFSCDKNLVLQEFVADRLGINNGEIVDEPETPPVDVKYYGDLNEDGFVDSIDFALLKSYLLGKESSISMEAADINADGSIDAIDLANLKLILLENRTPQPIEPKNTVLLPSVGINAMTEVTKKFYDVWKKAYLVRNPYTQDVQYYVWYSGQKYNPNNPPAGAGVAVTVSEAHGYGMLITALMSDYDKDAKSIFDGLYRFYKAHPSSIGTNLMAWQQADNGKKIFDCENDGYYATNTPDSATDGDIDIAYALLLADAKWGSSGEINYKKTALAIINEIMTYEVNKKDWTLQLGSWCSTSSYNDDYYTATRCSDFIMQQLKAFAQVTGNNDWNKVIDKSYSIALDIIKRNGYNTGLLPDFVIKYTDGSYGPAYEYFLEDVTDDDYAYNSCRTPWRFATDYIMTGDKRAKEILDMQNSWIMKSTGGNPYKIMGSYDLKGNPLVNYNDTCFTLPFFLAAMCQDSSVPGAQKWVDSLWAASSDIEAYDYYGDSIKMLTLITASGKWQKP</sequence>
<evidence type="ECO:0000256" key="6">
    <source>
        <dbReference type="ARBA" id="ARBA00023001"/>
    </source>
</evidence>
<feature type="domain" description="Dockerin" evidence="12">
    <location>
        <begin position="436"/>
        <end position="502"/>
    </location>
</feature>
<dbReference type="InterPro" id="IPR016134">
    <property type="entry name" value="Dockerin_dom"/>
</dbReference>
<dbReference type="InterPro" id="IPR012341">
    <property type="entry name" value="6hp_glycosidase-like_sf"/>
</dbReference>
<evidence type="ECO:0000259" key="12">
    <source>
        <dbReference type="PROSITE" id="PS51766"/>
    </source>
</evidence>
<dbReference type="InterPro" id="IPR002037">
    <property type="entry name" value="Glyco_hydro_8"/>
</dbReference>
<dbReference type="PROSITE" id="PS51766">
    <property type="entry name" value="DOCKERIN"/>
    <property type="match status" value="1"/>
</dbReference>
<evidence type="ECO:0000256" key="1">
    <source>
        <dbReference type="ARBA" id="ARBA00000822"/>
    </source>
</evidence>
<dbReference type="InterPro" id="IPR050314">
    <property type="entry name" value="Glycosyl_Hydrlase_18"/>
</dbReference>
<dbReference type="AlphaFoldDB" id="A0A4U7JHD7"/>
<keyword evidence="15" id="KW-1185">Reference proteome</keyword>
<dbReference type="InterPro" id="IPR018247">
    <property type="entry name" value="EF_Hand_1_Ca_BS"/>
</dbReference>
<dbReference type="SMART" id="SM00636">
    <property type="entry name" value="Glyco_18"/>
    <property type="match status" value="1"/>
</dbReference>
<dbReference type="InterPro" id="IPR036439">
    <property type="entry name" value="Dockerin_dom_sf"/>
</dbReference>
<reference evidence="14 15" key="1">
    <citation type="submission" date="2020-09" db="EMBL/GenBank/DDBJ databases">
        <title>Characterization and genome sequencing of Ruminiclostridium sp. nov. MA18.</title>
        <authorList>
            <person name="Rettenmaier R."/>
            <person name="Kowollik M.-L."/>
            <person name="Liebl W."/>
            <person name="Zverlov V."/>
        </authorList>
    </citation>
    <scope>NUCLEOTIDE SEQUENCE [LARGE SCALE GENOMIC DNA]</scope>
    <source>
        <strain evidence="14 15">MA18</strain>
    </source>
</reference>
<dbReference type="PROSITE" id="PS00018">
    <property type="entry name" value="EF_HAND_1"/>
    <property type="match status" value="2"/>
</dbReference>
<dbReference type="PROSITE" id="PS00812">
    <property type="entry name" value="GLYCOSYL_HYDROL_F8"/>
    <property type="match status" value="1"/>
</dbReference>
<proteinExistence type="inferred from homology"/>
<keyword evidence="9 11" id="KW-0326">Glycosidase</keyword>
<dbReference type="RefSeq" id="WP_137696845.1">
    <property type="nucleotide sequence ID" value="NZ_CP061336.1"/>
</dbReference>
<dbReference type="InterPro" id="IPR019834">
    <property type="entry name" value="Glyco_hydro_8_CS"/>
</dbReference>
<dbReference type="SUPFAM" id="SSF54556">
    <property type="entry name" value="Chitinase insertion domain"/>
    <property type="match status" value="1"/>
</dbReference>
<evidence type="ECO:0000256" key="9">
    <source>
        <dbReference type="ARBA" id="ARBA00023295"/>
    </source>
</evidence>
<evidence type="ECO:0000256" key="5">
    <source>
        <dbReference type="ARBA" id="ARBA00022801"/>
    </source>
</evidence>
<dbReference type="InterPro" id="IPR008928">
    <property type="entry name" value="6-hairpin_glycosidase_sf"/>
</dbReference>
<dbReference type="InterPro" id="IPR002105">
    <property type="entry name" value="Dockerin_1_rpt"/>
</dbReference>
<protein>
    <recommendedName>
        <fullName evidence="11">Glucanase</fullName>
        <ecNumber evidence="11">3.2.1.-</ecNumber>
    </recommendedName>
</protein>
<keyword evidence="10 11" id="KW-0624">Polysaccharide degradation</keyword>
<comment type="catalytic activity">
    <reaction evidence="2">
        <text>Endohydrolysis of (1-&gt;4)-beta-D-glucosidic linkages in cellulose, lichenin and cereal beta-D-glucans.</text>
        <dbReference type="EC" id="3.2.1.4"/>
    </reaction>
</comment>
<dbReference type="PROSITE" id="PS00448">
    <property type="entry name" value="CLOS_CELLULOSOME_RPT"/>
    <property type="match status" value="1"/>
</dbReference>
<dbReference type="InterPro" id="IPR029070">
    <property type="entry name" value="Chitinase_insertion_sf"/>
</dbReference>
<feature type="domain" description="GH18" evidence="13">
    <location>
        <begin position="48"/>
        <end position="422"/>
    </location>
</feature>
<dbReference type="GO" id="GO:0006032">
    <property type="term" value="P:chitin catabolic process"/>
    <property type="evidence" value="ECO:0007669"/>
    <property type="project" value="UniProtKB-KW"/>
</dbReference>
<dbReference type="PRINTS" id="PR00735">
    <property type="entry name" value="GLHYDRLASE8"/>
</dbReference>
<comment type="catalytic activity">
    <reaction evidence="1">
        <text>Random endo-hydrolysis of N-acetyl-beta-D-glucosaminide (1-&gt;4)-beta-linkages in chitin and chitodextrins.</text>
        <dbReference type="EC" id="3.2.1.14"/>
    </reaction>
</comment>
<keyword evidence="7" id="KW-0146">Chitin degradation</keyword>
<dbReference type="KEGG" id="rher:EHE19_014590"/>
<dbReference type="Pfam" id="PF01270">
    <property type="entry name" value="Glyco_hydro_8"/>
    <property type="match status" value="1"/>
</dbReference>
<dbReference type="PROSITE" id="PS51910">
    <property type="entry name" value="GH18_2"/>
    <property type="match status" value="1"/>
</dbReference>
<dbReference type="CDD" id="cd14256">
    <property type="entry name" value="Dockerin_I"/>
    <property type="match status" value="1"/>
</dbReference>
<evidence type="ECO:0000313" key="14">
    <source>
        <dbReference type="EMBL" id="QNU66099.1"/>
    </source>
</evidence>
<dbReference type="OrthoDB" id="9812811at2"/>
<keyword evidence="8" id="KW-0119">Carbohydrate metabolism</keyword>
<keyword evidence="6" id="KW-0136">Cellulose degradation</keyword>
<comment type="similarity">
    <text evidence="3 11">Belongs to the glycosyl hydrolase 8 (cellulase D) family.</text>
</comment>
<evidence type="ECO:0000313" key="15">
    <source>
        <dbReference type="Proteomes" id="UP000306409"/>
    </source>
</evidence>
<dbReference type="InterPro" id="IPR011583">
    <property type="entry name" value="Chitinase_II/V-like_cat"/>
</dbReference>
<name>A0A4U7JHD7_9FIRM</name>
<dbReference type="GO" id="GO:0008061">
    <property type="term" value="F:chitin binding"/>
    <property type="evidence" value="ECO:0007669"/>
    <property type="project" value="InterPro"/>
</dbReference>
<dbReference type="InterPro" id="IPR001579">
    <property type="entry name" value="Glyco_hydro_18_chit_AS"/>
</dbReference>
<dbReference type="EC" id="3.2.1.-" evidence="11"/>
<dbReference type="PANTHER" id="PTHR11177">
    <property type="entry name" value="CHITINASE"/>
    <property type="match status" value="1"/>
</dbReference>
<dbReference type="Gene3D" id="1.50.10.10">
    <property type="match status" value="1"/>
</dbReference>
<dbReference type="Proteomes" id="UP000306409">
    <property type="component" value="Chromosome"/>
</dbReference>
<keyword evidence="4" id="KW-0732">Signal</keyword>
<dbReference type="PROSITE" id="PS01095">
    <property type="entry name" value="GH18_1"/>
    <property type="match status" value="1"/>
</dbReference>
<dbReference type="Gene3D" id="3.10.50.10">
    <property type="match status" value="1"/>
</dbReference>
<dbReference type="PANTHER" id="PTHR11177:SF317">
    <property type="entry name" value="CHITINASE 12-RELATED"/>
    <property type="match status" value="1"/>
</dbReference>
<dbReference type="InterPro" id="IPR017853">
    <property type="entry name" value="GH"/>
</dbReference>
<dbReference type="GO" id="GO:0008843">
    <property type="term" value="F:endochitinase activity"/>
    <property type="evidence" value="ECO:0007669"/>
    <property type="project" value="UniProtKB-EC"/>
</dbReference>
<evidence type="ECO:0000256" key="3">
    <source>
        <dbReference type="ARBA" id="ARBA00009209"/>
    </source>
</evidence>
<evidence type="ECO:0000256" key="7">
    <source>
        <dbReference type="ARBA" id="ARBA00023024"/>
    </source>
</evidence>
<dbReference type="CDD" id="cd06548">
    <property type="entry name" value="GH18_chitinase"/>
    <property type="match status" value="1"/>
</dbReference>
<keyword evidence="5 11" id="KW-0378">Hydrolase</keyword>
<dbReference type="Pfam" id="PF00404">
    <property type="entry name" value="Dockerin_1"/>
    <property type="match status" value="1"/>
</dbReference>
<evidence type="ECO:0000256" key="10">
    <source>
        <dbReference type="ARBA" id="ARBA00023326"/>
    </source>
</evidence>
<dbReference type="SUPFAM" id="SSF63446">
    <property type="entry name" value="Type I dockerin domain"/>
    <property type="match status" value="1"/>
</dbReference>
<dbReference type="Pfam" id="PF00704">
    <property type="entry name" value="Glyco_hydro_18"/>
    <property type="match status" value="1"/>
</dbReference>
<dbReference type="GO" id="GO:0008810">
    <property type="term" value="F:cellulase activity"/>
    <property type="evidence" value="ECO:0007669"/>
    <property type="project" value="UniProtKB-EC"/>
</dbReference>
<evidence type="ECO:0000256" key="11">
    <source>
        <dbReference type="RuleBase" id="RU361167"/>
    </source>
</evidence>
<accession>A0A4U7JHD7</accession>
<evidence type="ECO:0000256" key="8">
    <source>
        <dbReference type="ARBA" id="ARBA00023277"/>
    </source>
</evidence>
<dbReference type="Gene3D" id="3.20.20.80">
    <property type="entry name" value="Glycosidases"/>
    <property type="match status" value="1"/>
</dbReference>
<evidence type="ECO:0000259" key="13">
    <source>
        <dbReference type="PROSITE" id="PS51910"/>
    </source>
</evidence>
<evidence type="ECO:0000256" key="4">
    <source>
        <dbReference type="ARBA" id="ARBA00022729"/>
    </source>
</evidence>
<organism evidence="14 15">
    <name type="scientific">Ruminiclostridium herbifermentans</name>
    <dbReference type="NCBI Taxonomy" id="2488810"/>
    <lineage>
        <taxon>Bacteria</taxon>
        <taxon>Bacillati</taxon>
        <taxon>Bacillota</taxon>
        <taxon>Clostridia</taxon>
        <taxon>Eubacteriales</taxon>
        <taxon>Oscillospiraceae</taxon>
        <taxon>Ruminiclostridium</taxon>
    </lineage>
</organism>
<dbReference type="EMBL" id="CP061336">
    <property type="protein sequence ID" value="QNU66099.1"/>
    <property type="molecule type" value="Genomic_DNA"/>
</dbReference>